<reference evidence="2 3" key="1">
    <citation type="submission" date="2007-03" db="EMBL/GenBank/DDBJ databases">
        <authorList>
            <person name="Fulton L."/>
            <person name="Clifton S."/>
            <person name="Fulton B."/>
            <person name="Xu J."/>
            <person name="Minx P."/>
            <person name="Pepin K.H."/>
            <person name="Johnson M."/>
            <person name="Thiruvilangam P."/>
            <person name="Bhonagiri V."/>
            <person name="Nash W.E."/>
            <person name="Mardis E.R."/>
            <person name="Wilson R.K."/>
        </authorList>
    </citation>
    <scope>NUCLEOTIDE SEQUENCE [LARGE SCALE GENOMIC DNA]</scope>
    <source>
        <strain evidence="2 3">ATCC 27560</strain>
    </source>
</reference>
<dbReference type="EMBL" id="AAVL02000026">
    <property type="protein sequence ID" value="EDM52244.1"/>
    <property type="molecule type" value="Genomic_DNA"/>
</dbReference>
<reference evidence="2 3" key="2">
    <citation type="submission" date="2007-04" db="EMBL/GenBank/DDBJ databases">
        <title>Draft genome sequence of Eubacterium ventriosum (ATCC 27560).</title>
        <authorList>
            <person name="Sudarsanam P."/>
            <person name="Ley R."/>
            <person name="Guruge J."/>
            <person name="Turnbaugh P.J."/>
            <person name="Mahowald M."/>
            <person name="Liep D."/>
            <person name="Gordon J."/>
        </authorList>
    </citation>
    <scope>NUCLEOTIDE SEQUENCE [LARGE SCALE GENOMIC DNA]</scope>
    <source>
        <strain evidence="2 3">ATCC 27560</strain>
    </source>
</reference>
<keyword evidence="1" id="KW-0812">Transmembrane</keyword>
<name>A5Z435_9FIRM</name>
<feature type="transmembrane region" description="Helical" evidence="1">
    <location>
        <begin position="25"/>
        <end position="42"/>
    </location>
</feature>
<organism evidence="2 3">
    <name type="scientific">Eubacterium ventriosum ATCC 27560</name>
    <dbReference type="NCBI Taxonomy" id="411463"/>
    <lineage>
        <taxon>Bacteria</taxon>
        <taxon>Bacillati</taxon>
        <taxon>Bacillota</taxon>
        <taxon>Clostridia</taxon>
        <taxon>Eubacteriales</taxon>
        <taxon>Eubacteriaceae</taxon>
        <taxon>Eubacterium</taxon>
    </lineage>
</organism>
<accession>A5Z435</accession>
<keyword evidence="1" id="KW-0472">Membrane</keyword>
<evidence type="ECO:0000313" key="3">
    <source>
        <dbReference type="Proteomes" id="UP000006000"/>
    </source>
</evidence>
<gene>
    <name evidence="2" type="ORF">EUBVEN_00440</name>
</gene>
<proteinExistence type="predicted"/>
<comment type="caution">
    <text evidence="2">The sequence shown here is derived from an EMBL/GenBank/DDBJ whole genome shotgun (WGS) entry which is preliminary data.</text>
</comment>
<evidence type="ECO:0000313" key="2">
    <source>
        <dbReference type="EMBL" id="EDM52244.1"/>
    </source>
</evidence>
<dbReference type="AlphaFoldDB" id="A5Z435"/>
<dbReference type="STRING" id="411463.EUBVEN_00440"/>
<protein>
    <submittedName>
        <fullName evidence="2">Uncharacterized protein</fullName>
    </submittedName>
</protein>
<dbReference type="HOGENOM" id="CLU_2716440_0_0_9"/>
<keyword evidence="1" id="KW-1133">Transmembrane helix</keyword>
<evidence type="ECO:0000256" key="1">
    <source>
        <dbReference type="SAM" id="Phobius"/>
    </source>
</evidence>
<sequence>MAFVFAVSCGFSVSAVEFTACSVSSAFVAVLLALGILSNLLYSKYCLTSLRICGNSQIVISSPTWYNSIFSS</sequence>
<dbReference type="Proteomes" id="UP000006000">
    <property type="component" value="Unassembled WGS sequence"/>
</dbReference>